<proteinExistence type="predicted"/>
<comment type="caution">
    <text evidence="2">The sequence shown here is derived from an EMBL/GenBank/DDBJ whole genome shotgun (WGS) entry which is preliminary data.</text>
</comment>
<feature type="region of interest" description="Disordered" evidence="1">
    <location>
        <begin position="107"/>
        <end position="151"/>
    </location>
</feature>
<evidence type="ECO:0000256" key="1">
    <source>
        <dbReference type="SAM" id="MobiDB-lite"/>
    </source>
</evidence>
<accession>A0A117US64</accession>
<sequence length="151" mass="15798">MNIGNLKQNDAGAFIGKIQTATLDLTIGLRPVNSRNASAPKFDVMARAKSGQFIAVGGLWEKTASNGTGNFLQGQIDDPSFDAPLSIALFTQDDGSLNVAWSRQRRRGETAFGESGAPAGDDDSFSARGDSFTPSGSPFDTAEPGMAATTH</sequence>
<dbReference type="InterPro" id="IPR007948">
    <property type="entry name" value="DUF736"/>
</dbReference>
<dbReference type="OrthoDB" id="7408907at2"/>
<organism evidence="2 3">
    <name type="scientific">Novosphingobium fuchskuhlense</name>
    <dbReference type="NCBI Taxonomy" id="1117702"/>
    <lineage>
        <taxon>Bacteria</taxon>
        <taxon>Pseudomonadati</taxon>
        <taxon>Pseudomonadota</taxon>
        <taxon>Alphaproteobacteria</taxon>
        <taxon>Sphingomonadales</taxon>
        <taxon>Sphingomonadaceae</taxon>
        <taxon>Novosphingobium</taxon>
    </lineage>
</organism>
<dbReference type="Proteomes" id="UP000058012">
    <property type="component" value="Unassembled WGS sequence"/>
</dbReference>
<dbReference type="STRING" id="1117702.AQZ52_17910"/>
<dbReference type="RefSeq" id="WP_067914472.1">
    <property type="nucleotide sequence ID" value="NZ_KQ954248.1"/>
</dbReference>
<dbReference type="Pfam" id="PF05284">
    <property type="entry name" value="DUF736"/>
    <property type="match status" value="1"/>
</dbReference>
<evidence type="ECO:0000313" key="2">
    <source>
        <dbReference type="EMBL" id="KUR69876.1"/>
    </source>
</evidence>
<reference evidence="2 3" key="1">
    <citation type="submission" date="2015-10" db="EMBL/GenBank/DDBJ databases">
        <title>Draft genome sequence of Novosphingobium fuchskuhlense DSM 25065 isolated from a surface water sample of the southwest basin of Lake Grosse Fuchskuhle.</title>
        <authorList>
            <person name="Ruckert C."/>
            <person name="Winkler A."/>
            <person name="Glaeser J."/>
            <person name="Grossart H.-P."/>
            <person name="Kalinowski J."/>
            <person name="Glaeser S."/>
        </authorList>
    </citation>
    <scope>NUCLEOTIDE SEQUENCE [LARGE SCALE GENOMIC DNA]</scope>
    <source>
        <strain evidence="2 3">FNE08-7</strain>
    </source>
</reference>
<evidence type="ECO:0000313" key="3">
    <source>
        <dbReference type="Proteomes" id="UP000058012"/>
    </source>
</evidence>
<gene>
    <name evidence="2" type="ORF">AQZ52_17910</name>
</gene>
<name>A0A117US64_9SPHN</name>
<evidence type="ECO:0008006" key="4">
    <source>
        <dbReference type="Google" id="ProtNLM"/>
    </source>
</evidence>
<dbReference type="AlphaFoldDB" id="A0A117US64"/>
<protein>
    <recommendedName>
        <fullName evidence="4">DUF736 domain-containing protein</fullName>
    </recommendedName>
</protein>
<dbReference type="EMBL" id="LLZS01000012">
    <property type="protein sequence ID" value="KUR69876.1"/>
    <property type="molecule type" value="Genomic_DNA"/>
</dbReference>
<keyword evidence="3" id="KW-1185">Reference proteome</keyword>